<feature type="binding site" evidence="16">
    <location>
        <position position="129"/>
    </location>
    <ligand>
        <name>ATP</name>
        <dbReference type="ChEBI" id="CHEBI:30616"/>
    </ligand>
</feature>
<organism evidence="17 18">
    <name type="scientific">Gracilimonas halophila</name>
    <dbReference type="NCBI Taxonomy" id="1834464"/>
    <lineage>
        <taxon>Bacteria</taxon>
        <taxon>Pseudomonadati</taxon>
        <taxon>Balneolota</taxon>
        <taxon>Balneolia</taxon>
        <taxon>Balneolales</taxon>
        <taxon>Balneolaceae</taxon>
        <taxon>Gracilimonas</taxon>
    </lineage>
</organism>
<dbReference type="EC" id="2.7.1.33" evidence="6 16"/>
<comment type="function">
    <text evidence="16">Catalyzes the phosphorylation of pantothenate (Pan), the first step in CoA biosynthesis.</text>
</comment>
<evidence type="ECO:0000256" key="7">
    <source>
        <dbReference type="ARBA" id="ARBA00022490"/>
    </source>
</evidence>
<dbReference type="RefSeq" id="WP_390301867.1">
    <property type="nucleotide sequence ID" value="NZ_JBHULI010000024.1"/>
</dbReference>
<keyword evidence="10 16" id="KW-0418">Kinase</keyword>
<gene>
    <name evidence="16" type="primary">coaX</name>
    <name evidence="17" type="ORF">ACFSVN_10070</name>
</gene>
<dbReference type="Proteomes" id="UP001597460">
    <property type="component" value="Unassembled WGS sequence"/>
</dbReference>
<evidence type="ECO:0000256" key="1">
    <source>
        <dbReference type="ARBA" id="ARBA00001206"/>
    </source>
</evidence>
<dbReference type="SUPFAM" id="SSF53067">
    <property type="entry name" value="Actin-like ATPase domain"/>
    <property type="match status" value="2"/>
</dbReference>
<dbReference type="NCBIfam" id="TIGR00671">
    <property type="entry name" value="baf"/>
    <property type="match status" value="1"/>
</dbReference>
<protein>
    <recommendedName>
        <fullName evidence="15 16">Type III pantothenate kinase</fullName>
        <ecNumber evidence="6 16">2.7.1.33</ecNumber>
    </recommendedName>
    <alternativeName>
        <fullName evidence="16">PanK-III</fullName>
    </alternativeName>
    <alternativeName>
        <fullName evidence="16">Pantothenic acid kinase</fullName>
    </alternativeName>
</protein>
<evidence type="ECO:0000256" key="3">
    <source>
        <dbReference type="ARBA" id="ARBA00004496"/>
    </source>
</evidence>
<accession>A0ABW5JJ96</accession>
<keyword evidence="18" id="KW-1185">Reference proteome</keyword>
<evidence type="ECO:0000256" key="12">
    <source>
        <dbReference type="ARBA" id="ARBA00022958"/>
    </source>
</evidence>
<evidence type="ECO:0000256" key="5">
    <source>
        <dbReference type="ARBA" id="ARBA00011738"/>
    </source>
</evidence>
<dbReference type="GO" id="GO:0004594">
    <property type="term" value="F:pantothenate kinase activity"/>
    <property type="evidence" value="ECO:0007669"/>
    <property type="project" value="UniProtKB-EC"/>
</dbReference>
<keyword evidence="9 16" id="KW-0547">Nucleotide-binding</keyword>
<comment type="pathway">
    <text evidence="4 16">Cofactor biosynthesis; coenzyme A biosynthesis; CoA from (R)-pantothenate: step 1/5.</text>
</comment>
<proteinExistence type="inferred from homology"/>
<dbReference type="PANTHER" id="PTHR34265">
    <property type="entry name" value="TYPE III PANTOTHENATE KINASE"/>
    <property type="match status" value="1"/>
</dbReference>
<evidence type="ECO:0000256" key="11">
    <source>
        <dbReference type="ARBA" id="ARBA00022840"/>
    </source>
</evidence>
<dbReference type="Gene3D" id="3.30.420.40">
    <property type="match status" value="2"/>
</dbReference>
<feature type="binding site" evidence="16">
    <location>
        <begin position="104"/>
        <end position="107"/>
    </location>
    <ligand>
        <name>substrate</name>
    </ligand>
</feature>
<evidence type="ECO:0000256" key="15">
    <source>
        <dbReference type="ARBA" id="ARBA00040883"/>
    </source>
</evidence>
<name>A0ABW5JJ96_9BACT</name>
<keyword evidence="11 16" id="KW-0067">ATP-binding</keyword>
<keyword evidence="8 16" id="KW-0808">Transferase</keyword>
<keyword evidence="7 16" id="KW-0963">Cytoplasm</keyword>
<comment type="cofactor">
    <cofactor evidence="2">
        <name>K(+)</name>
        <dbReference type="ChEBI" id="CHEBI:29103"/>
    </cofactor>
</comment>
<dbReference type="InterPro" id="IPR004619">
    <property type="entry name" value="Type_III_PanK"/>
</dbReference>
<evidence type="ECO:0000256" key="9">
    <source>
        <dbReference type="ARBA" id="ARBA00022741"/>
    </source>
</evidence>
<evidence type="ECO:0000256" key="8">
    <source>
        <dbReference type="ARBA" id="ARBA00022679"/>
    </source>
</evidence>
<evidence type="ECO:0000313" key="18">
    <source>
        <dbReference type="Proteomes" id="UP001597460"/>
    </source>
</evidence>
<evidence type="ECO:0000313" key="17">
    <source>
        <dbReference type="EMBL" id="MFD2532791.1"/>
    </source>
</evidence>
<keyword evidence="13 16" id="KW-0173">Coenzyme A biosynthesis</keyword>
<evidence type="ECO:0000256" key="10">
    <source>
        <dbReference type="ARBA" id="ARBA00022777"/>
    </source>
</evidence>
<feature type="binding site" evidence="16">
    <location>
        <position position="97"/>
    </location>
    <ligand>
        <name>substrate</name>
    </ligand>
</feature>
<comment type="subunit">
    <text evidence="5 16">Homodimer.</text>
</comment>
<comment type="subcellular location">
    <subcellularLocation>
        <location evidence="3 16">Cytoplasm</location>
    </subcellularLocation>
</comment>
<feature type="binding site" evidence="16">
    <location>
        <position position="181"/>
    </location>
    <ligand>
        <name>substrate</name>
    </ligand>
</feature>
<feature type="binding site" evidence="16">
    <location>
        <begin position="16"/>
        <end position="23"/>
    </location>
    <ligand>
        <name>ATP</name>
        <dbReference type="ChEBI" id="CHEBI:30616"/>
    </ligand>
</feature>
<evidence type="ECO:0000256" key="2">
    <source>
        <dbReference type="ARBA" id="ARBA00001958"/>
    </source>
</evidence>
<dbReference type="HAMAP" id="MF_01274">
    <property type="entry name" value="Pantothen_kinase_3"/>
    <property type="match status" value="1"/>
</dbReference>
<dbReference type="CDD" id="cd24015">
    <property type="entry name" value="ASKHA_NBD_PanK-III"/>
    <property type="match status" value="1"/>
</dbReference>
<dbReference type="EMBL" id="JBHULI010000024">
    <property type="protein sequence ID" value="MFD2532791.1"/>
    <property type="molecule type" value="Genomic_DNA"/>
</dbReference>
<dbReference type="PANTHER" id="PTHR34265:SF1">
    <property type="entry name" value="TYPE III PANTOTHENATE KINASE"/>
    <property type="match status" value="1"/>
</dbReference>
<comment type="cofactor">
    <cofactor evidence="16">
        <name>NH4(+)</name>
        <dbReference type="ChEBI" id="CHEBI:28938"/>
    </cofactor>
    <cofactor evidence="16">
        <name>K(+)</name>
        <dbReference type="ChEBI" id="CHEBI:29103"/>
    </cofactor>
    <text evidence="16">A monovalent cation. Ammonium or potassium.</text>
</comment>
<feature type="active site" description="Proton acceptor" evidence="16">
    <location>
        <position position="106"/>
    </location>
</feature>
<evidence type="ECO:0000256" key="14">
    <source>
        <dbReference type="ARBA" id="ARBA00038036"/>
    </source>
</evidence>
<dbReference type="InterPro" id="IPR043129">
    <property type="entry name" value="ATPase_NBD"/>
</dbReference>
<dbReference type="Pfam" id="PF03309">
    <property type="entry name" value="Pan_kinase"/>
    <property type="match status" value="1"/>
</dbReference>
<comment type="caution">
    <text evidence="17">The sequence shown here is derived from an EMBL/GenBank/DDBJ whole genome shotgun (WGS) entry which is preliminary data.</text>
</comment>
<evidence type="ECO:0000256" key="16">
    <source>
        <dbReference type="HAMAP-Rule" id="MF_01274"/>
    </source>
</evidence>
<keyword evidence="12 16" id="KW-0630">Potassium</keyword>
<keyword evidence="16" id="KW-0479">Metal-binding</keyword>
<sequence length="252" mass="28109">MSKIDSTSSKNTLYLDIGNSAIKGAYKDGLNWKSLEVDKPVSAERFVRWCETHSVSFSEIVVSSVRKDVLEVIKQRLPDIHFQELGVKDIPRRMLNYETIDTLGIDRFLACYGATDQTNNSVVVIDAGTAITIDFMDENNVYHGGLIAPGLAGFGEVLSQKAPALPKVDMEMPKIWPGKSTVDSLKWGQAGFYKMGIQGLLDKYEDEFGSFDLFITGGDGAVIKAMTERESRLRSFLVFEGMKRLEEKIFNT</sequence>
<evidence type="ECO:0000256" key="4">
    <source>
        <dbReference type="ARBA" id="ARBA00005225"/>
    </source>
</evidence>
<feature type="binding site" evidence="16">
    <location>
        <position position="126"/>
    </location>
    <ligand>
        <name>K(+)</name>
        <dbReference type="ChEBI" id="CHEBI:29103"/>
    </ligand>
</feature>
<comment type="catalytic activity">
    <reaction evidence="1 16">
        <text>(R)-pantothenate + ATP = (R)-4'-phosphopantothenate + ADP + H(+)</text>
        <dbReference type="Rhea" id="RHEA:16373"/>
        <dbReference type="ChEBI" id="CHEBI:10986"/>
        <dbReference type="ChEBI" id="CHEBI:15378"/>
        <dbReference type="ChEBI" id="CHEBI:29032"/>
        <dbReference type="ChEBI" id="CHEBI:30616"/>
        <dbReference type="ChEBI" id="CHEBI:456216"/>
        <dbReference type="EC" id="2.7.1.33"/>
    </reaction>
</comment>
<reference evidence="18" key="1">
    <citation type="journal article" date="2019" name="Int. J. Syst. Evol. Microbiol.">
        <title>The Global Catalogue of Microorganisms (GCM) 10K type strain sequencing project: providing services to taxonomists for standard genome sequencing and annotation.</title>
        <authorList>
            <consortium name="The Broad Institute Genomics Platform"/>
            <consortium name="The Broad Institute Genome Sequencing Center for Infectious Disease"/>
            <person name="Wu L."/>
            <person name="Ma J."/>
        </authorList>
    </citation>
    <scope>NUCLEOTIDE SEQUENCE [LARGE SCALE GENOMIC DNA]</scope>
    <source>
        <strain evidence="18">KCTC 52042</strain>
    </source>
</reference>
<comment type="similarity">
    <text evidence="14 16">Belongs to the type III pantothenate kinase family.</text>
</comment>
<evidence type="ECO:0000256" key="13">
    <source>
        <dbReference type="ARBA" id="ARBA00022993"/>
    </source>
</evidence>
<evidence type="ECO:0000256" key="6">
    <source>
        <dbReference type="ARBA" id="ARBA00012102"/>
    </source>
</evidence>